<dbReference type="Pfam" id="PF23865">
    <property type="entry name" value="DUF7223"/>
    <property type="match status" value="1"/>
</dbReference>
<gene>
    <name evidence="3" type="ORF">CPELLU_LOCUS5245</name>
</gene>
<comment type="caution">
    <text evidence="3">The sequence shown here is derived from an EMBL/GenBank/DDBJ whole genome shotgun (WGS) entry which is preliminary data.</text>
</comment>
<proteinExistence type="predicted"/>
<dbReference type="InterPro" id="IPR054293">
    <property type="entry name" value="DUF7029"/>
</dbReference>
<feature type="domain" description="DUF7029" evidence="1">
    <location>
        <begin position="72"/>
        <end position="161"/>
    </location>
</feature>
<evidence type="ECO:0000313" key="3">
    <source>
        <dbReference type="EMBL" id="CAG8561956.1"/>
    </source>
</evidence>
<keyword evidence="4" id="KW-1185">Reference proteome</keyword>
<sequence length="457" mass="50187">MDLITSKQCTILTLVSKMDLMAVTDASFVVKTPQNPSYRPFQPTTKLRGSYAQSINGPGHVANIELNTNILSINPDNFGYVQNIQCDQDGTITLTLNNETVLHEILNWPSKVIFLINDKWKCFGQSTMQFYFVGNQTIDEINKQAKFTTESCEISKWIESYTFDLTWDQSIELNKKQSKNKKRSKNLYLLDKRLLDEQTKIDLNILFDPKTGKSSKPNFTLSIDQNNSSESLVCSNCFTKGNATIGLHISGTPFNLSNATISISGNLKINVDIAISASSKILQFSSPDIQIIEIPLTPLNVPGLFNLGPAVILSANIKVTSSLTGTLNTGGEITFNNFIFQASLINNQTNVTGFDKPQFKSHNSSINIKASTGISGSLKPQIALDLSILNGLVQFKTGIQVESTLGITISIGNGTGCKKDNQLKVKSTLDGDVGLFIQSVEKPIFKFPSLELGQFCL</sequence>
<evidence type="ECO:0000259" key="1">
    <source>
        <dbReference type="Pfam" id="PF22974"/>
    </source>
</evidence>
<accession>A0A9N9FW98</accession>
<dbReference type="Proteomes" id="UP000789759">
    <property type="component" value="Unassembled WGS sequence"/>
</dbReference>
<organism evidence="3 4">
    <name type="scientific">Cetraspora pellucida</name>
    <dbReference type="NCBI Taxonomy" id="1433469"/>
    <lineage>
        <taxon>Eukaryota</taxon>
        <taxon>Fungi</taxon>
        <taxon>Fungi incertae sedis</taxon>
        <taxon>Mucoromycota</taxon>
        <taxon>Glomeromycotina</taxon>
        <taxon>Glomeromycetes</taxon>
        <taxon>Diversisporales</taxon>
        <taxon>Gigasporaceae</taxon>
        <taxon>Cetraspora</taxon>
    </lineage>
</organism>
<dbReference type="OrthoDB" id="160645at2759"/>
<evidence type="ECO:0000313" key="4">
    <source>
        <dbReference type="Proteomes" id="UP000789759"/>
    </source>
</evidence>
<name>A0A9N9FW98_9GLOM</name>
<feature type="domain" description="DUF7223" evidence="2">
    <location>
        <begin position="228"/>
        <end position="430"/>
    </location>
</feature>
<dbReference type="InterPro" id="IPR055647">
    <property type="entry name" value="DUF7223"/>
</dbReference>
<dbReference type="EMBL" id="CAJVQA010002958">
    <property type="protein sequence ID" value="CAG8561956.1"/>
    <property type="molecule type" value="Genomic_DNA"/>
</dbReference>
<evidence type="ECO:0000259" key="2">
    <source>
        <dbReference type="Pfam" id="PF23865"/>
    </source>
</evidence>
<dbReference type="AlphaFoldDB" id="A0A9N9FW98"/>
<protein>
    <submittedName>
        <fullName evidence="3">5694_t:CDS:1</fullName>
    </submittedName>
</protein>
<reference evidence="3" key="1">
    <citation type="submission" date="2021-06" db="EMBL/GenBank/DDBJ databases">
        <authorList>
            <person name="Kallberg Y."/>
            <person name="Tangrot J."/>
            <person name="Rosling A."/>
        </authorList>
    </citation>
    <scope>NUCLEOTIDE SEQUENCE</scope>
    <source>
        <strain evidence="3">FL966</strain>
    </source>
</reference>
<dbReference type="Pfam" id="PF22974">
    <property type="entry name" value="DUF7029"/>
    <property type="match status" value="1"/>
</dbReference>